<dbReference type="Proteomes" id="UP001066276">
    <property type="component" value="Chromosome 1_2"/>
</dbReference>
<proteinExistence type="predicted"/>
<accession>A0AAV7VZV9</accession>
<evidence type="ECO:0000313" key="1">
    <source>
        <dbReference type="EMBL" id="KAJ1207230.1"/>
    </source>
</evidence>
<comment type="caution">
    <text evidence="1">The sequence shown here is derived from an EMBL/GenBank/DDBJ whole genome shotgun (WGS) entry which is preliminary data.</text>
</comment>
<gene>
    <name evidence="1" type="ORF">NDU88_002622</name>
</gene>
<reference evidence="1" key="1">
    <citation type="journal article" date="2022" name="bioRxiv">
        <title>Sequencing and chromosome-scale assembly of the giantPleurodeles waltlgenome.</title>
        <authorList>
            <person name="Brown T."/>
            <person name="Elewa A."/>
            <person name="Iarovenko S."/>
            <person name="Subramanian E."/>
            <person name="Araus A.J."/>
            <person name="Petzold A."/>
            <person name="Susuki M."/>
            <person name="Suzuki K.-i.T."/>
            <person name="Hayashi T."/>
            <person name="Toyoda A."/>
            <person name="Oliveira C."/>
            <person name="Osipova E."/>
            <person name="Leigh N.D."/>
            <person name="Simon A."/>
            <person name="Yun M.H."/>
        </authorList>
    </citation>
    <scope>NUCLEOTIDE SEQUENCE</scope>
    <source>
        <strain evidence="1">20211129_DDA</strain>
        <tissue evidence="1">Liver</tissue>
    </source>
</reference>
<organism evidence="1 2">
    <name type="scientific">Pleurodeles waltl</name>
    <name type="common">Iberian ribbed newt</name>
    <dbReference type="NCBI Taxonomy" id="8319"/>
    <lineage>
        <taxon>Eukaryota</taxon>
        <taxon>Metazoa</taxon>
        <taxon>Chordata</taxon>
        <taxon>Craniata</taxon>
        <taxon>Vertebrata</taxon>
        <taxon>Euteleostomi</taxon>
        <taxon>Amphibia</taxon>
        <taxon>Batrachia</taxon>
        <taxon>Caudata</taxon>
        <taxon>Salamandroidea</taxon>
        <taxon>Salamandridae</taxon>
        <taxon>Pleurodelinae</taxon>
        <taxon>Pleurodeles</taxon>
    </lineage>
</organism>
<keyword evidence="2" id="KW-1185">Reference proteome</keyword>
<dbReference type="AlphaFoldDB" id="A0AAV7VZV9"/>
<name>A0AAV7VZV9_PLEWA</name>
<dbReference type="InterPro" id="IPR042566">
    <property type="entry name" value="L1_C"/>
</dbReference>
<dbReference type="Gene3D" id="3.30.250.20">
    <property type="entry name" value="L1 transposable element, C-terminal domain"/>
    <property type="match status" value="1"/>
</dbReference>
<evidence type="ECO:0000313" key="2">
    <source>
        <dbReference type="Proteomes" id="UP001066276"/>
    </source>
</evidence>
<protein>
    <submittedName>
        <fullName evidence="1">Uncharacterized protein</fullName>
    </submittedName>
</protein>
<dbReference type="EMBL" id="JANPWB010000002">
    <property type="protein sequence ID" value="KAJ1207230.1"/>
    <property type="molecule type" value="Genomic_DNA"/>
</dbReference>
<sequence length="191" mass="21662">MTDWKIQRADRVEITYGFGGFPEREKGPSAELFLEDWVSSVLHSHRALVPSPRPGACQEQIIMRLFNYLDRDVILLSTHTPGPLLFEGHPISIYPDYTQKVQDQRKTLSSVKKHLRDLNLKYSLMFPTELRVQDDGKAFFFFTAADAAEWIDSRGCGSTQVRTQMASPRQCARALRPVPGVVKVNGGVKRL</sequence>